<dbReference type="CDD" id="cd16892">
    <property type="entry name" value="LT_VirB1-like"/>
    <property type="match status" value="1"/>
</dbReference>
<dbReference type="InterPro" id="IPR008258">
    <property type="entry name" value="Transglycosylase_SLT_dom_1"/>
</dbReference>
<dbReference type="eggNOG" id="COG0741">
    <property type="taxonomic scope" value="Bacteria"/>
</dbReference>
<name>B2T038_PARPJ</name>
<dbReference type="SUPFAM" id="SSF53955">
    <property type="entry name" value="Lysozyme-like"/>
    <property type="match status" value="1"/>
</dbReference>
<dbReference type="EMBL" id="CP001052">
    <property type="protein sequence ID" value="ACD14599.1"/>
    <property type="molecule type" value="Genomic_DNA"/>
</dbReference>
<reference evidence="3 4" key="1">
    <citation type="journal article" date="2011" name="J. Bacteriol.">
        <title>Complete genome sequence of the plant growth-promoting endophyte Burkholderia phytofirmans strain PsJN.</title>
        <authorList>
            <person name="Weilharter A."/>
            <person name="Mitter B."/>
            <person name="Shin M.V."/>
            <person name="Chain P.S."/>
            <person name="Nowak J."/>
            <person name="Sessitsch A."/>
        </authorList>
    </citation>
    <scope>NUCLEOTIDE SEQUENCE [LARGE SCALE GENOMIC DNA]</scope>
    <source>
        <strain evidence="4">DSM 17436 / LMG 22146 / PsJN</strain>
    </source>
</reference>
<dbReference type="HOGENOM" id="CLU_076837_0_1_4"/>
<sequence length="225" mass="23632">MIPLAAFMVLAQQCAPDVAPATMAAVVRVESDFNPYAIGVVHGRLQRQPASLAEAVATARALDAAGWNYSAGLAQVNRSNWPRFGLTADTAFDPCRNLAAGAAILQGCFERARRIHAQARQVQQALRSSLSCYASGDFSTGYRTGYVQRVVVHVADTTRIVPVVPAIDPQAEPRTLAIPVEAVASPVTPAAGARPDVASSRPGNGQSGRPDGQPEEAAQESAVVF</sequence>
<gene>
    <name evidence="3" type="ordered locus">Bphyt_0160</name>
</gene>
<evidence type="ECO:0000313" key="4">
    <source>
        <dbReference type="Proteomes" id="UP000001739"/>
    </source>
</evidence>
<dbReference type="RefSeq" id="WP_012431250.1">
    <property type="nucleotide sequence ID" value="NC_010681.1"/>
</dbReference>
<dbReference type="Pfam" id="PF01464">
    <property type="entry name" value="SLT"/>
    <property type="match status" value="1"/>
</dbReference>
<dbReference type="AlphaFoldDB" id="B2T038"/>
<dbReference type="Proteomes" id="UP000001739">
    <property type="component" value="Chromosome 1"/>
</dbReference>
<protein>
    <submittedName>
        <fullName evidence="3">Lytic transglycosylase catalytic</fullName>
    </submittedName>
</protein>
<proteinExistence type="predicted"/>
<organism evidence="3 4">
    <name type="scientific">Paraburkholderia phytofirmans (strain DSM 17436 / LMG 22146 / PsJN)</name>
    <name type="common">Burkholderia phytofirmans</name>
    <dbReference type="NCBI Taxonomy" id="398527"/>
    <lineage>
        <taxon>Bacteria</taxon>
        <taxon>Pseudomonadati</taxon>
        <taxon>Pseudomonadota</taxon>
        <taxon>Betaproteobacteria</taxon>
        <taxon>Burkholderiales</taxon>
        <taxon>Burkholderiaceae</taxon>
        <taxon>Paraburkholderia</taxon>
    </lineage>
</organism>
<dbReference type="STRING" id="398527.Bphyt_0160"/>
<dbReference type="KEGG" id="bpy:Bphyt_0160"/>
<dbReference type="InterPro" id="IPR023346">
    <property type="entry name" value="Lysozyme-like_dom_sf"/>
</dbReference>
<accession>B2T038</accession>
<evidence type="ECO:0000259" key="2">
    <source>
        <dbReference type="Pfam" id="PF01464"/>
    </source>
</evidence>
<dbReference type="OrthoDB" id="8565485at2"/>
<feature type="domain" description="Transglycosylase SLT" evidence="2">
    <location>
        <begin position="10"/>
        <end position="125"/>
    </location>
</feature>
<evidence type="ECO:0000313" key="3">
    <source>
        <dbReference type="EMBL" id="ACD14599.1"/>
    </source>
</evidence>
<dbReference type="CAZy" id="GH23">
    <property type="family name" value="Glycoside Hydrolase Family 23"/>
</dbReference>
<feature type="region of interest" description="Disordered" evidence="1">
    <location>
        <begin position="188"/>
        <end position="225"/>
    </location>
</feature>
<dbReference type="Gene3D" id="1.10.530.10">
    <property type="match status" value="1"/>
</dbReference>
<evidence type="ECO:0000256" key="1">
    <source>
        <dbReference type="SAM" id="MobiDB-lite"/>
    </source>
</evidence>